<dbReference type="InterPro" id="IPR031168">
    <property type="entry name" value="G_TrmE"/>
</dbReference>
<evidence type="ECO:0000313" key="12">
    <source>
        <dbReference type="EMBL" id="MCI0128357.1"/>
    </source>
</evidence>
<sequence length="432" mass="46159">MREGDTIVALSTGSLPSGVAVIRLSGPATPEIVQQLRGALPKPRSLHLTQFRFRDEVLDSGLLVFFPAPHSFTGEDCAEFQVHGSPAGVRAILRALTDIEGVRLAEAGEFTRRAFENGKLDLTEVEGLGDLLEAETESQRRQAVARAAGGLSDKLGTWRETLLDLRAEIEARLDFSDEGDVSDDLPPDFSMSLQTLKGELEAALESVSRGRIVREGVRVALAGAPNAGKSSLLNALAKSELAIVTDEPGTTRDVRDVAIDLGGQLVVIVDMAGLRETDSKAEAEGVRRARAELEVADLVLWLQAPDSAEIDFPATSAPIWRVATKADLAPGIGDLSISTRTGDGLDTLTVRLLAFARDLAGQGEPCLVSRERDRLGLSAALSEVSAANTRLEASEITAEHLRLAGVALERLLGRIDTEMVLDRLFAAFCIGK</sequence>
<feature type="binding site" evidence="8">
    <location>
        <begin position="226"/>
        <end position="231"/>
    </location>
    <ligand>
        <name>GTP</name>
        <dbReference type="ChEBI" id="CHEBI:37565"/>
    </ligand>
</feature>
<evidence type="ECO:0000256" key="5">
    <source>
        <dbReference type="ARBA" id="ARBA00022842"/>
    </source>
</evidence>
<comment type="caution">
    <text evidence="12">The sequence shown here is derived from an EMBL/GenBank/DDBJ whole genome shotgun (WGS) entry which is preliminary data.</text>
</comment>
<feature type="domain" description="MnmE helical" evidence="11">
    <location>
        <begin position="122"/>
        <end position="429"/>
    </location>
</feature>
<dbReference type="Pfam" id="PF12631">
    <property type="entry name" value="MnmE_helical"/>
    <property type="match status" value="1"/>
</dbReference>
<feature type="binding site" evidence="8">
    <location>
        <position position="251"/>
    </location>
    <ligand>
        <name>Mg(2+)</name>
        <dbReference type="ChEBI" id="CHEBI:18420"/>
    </ligand>
</feature>
<keyword evidence="5 8" id="KW-0460">Magnesium</keyword>
<dbReference type="GO" id="GO:0002098">
    <property type="term" value="P:tRNA wobble uridine modification"/>
    <property type="evidence" value="ECO:0007669"/>
    <property type="project" value="TreeGrafter"/>
</dbReference>
<dbReference type="PANTHER" id="PTHR42714">
    <property type="entry name" value="TRNA MODIFICATION GTPASE GTPBP3"/>
    <property type="match status" value="1"/>
</dbReference>
<dbReference type="GO" id="GO:0030488">
    <property type="term" value="P:tRNA methylation"/>
    <property type="evidence" value="ECO:0007669"/>
    <property type="project" value="TreeGrafter"/>
</dbReference>
<evidence type="ECO:0000259" key="9">
    <source>
        <dbReference type="Pfam" id="PF01926"/>
    </source>
</evidence>
<dbReference type="AlphaFoldDB" id="A0AA41QQA0"/>
<protein>
    <recommendedName>
        <fullName evidence="8">tRNA modification GTPase MnmE</fullName>
        <ecNumber evidence="8">3.6.-.-</ecNumber>
    </recommendedName>
</protein>
<dbReference type="InterPro" id="IPR025867">
    <property type="entry name" value="MnmE_helical"/>
</dbReference>
<dbReference type="PANTHER" id="PTHR42714:SF2">
    <property type="entry name" value="TRNA MODIFICATION GTPASE GTPBP3, MITOCHONDRIAL"/>
    <property type="match status" value="1"/>
</dbReference>
<dbReference type="GO" id="GO:0005525">
    <property type="term" value="F:GTP binding"/>
    <property type="evidence" value="ECO:0007669"/>
    <property type="project" value="UniProtKB-UniRule"/>
</dbReference>
<dbReference type="SUPFAM" id="SSF52540">
    <property type="entry name" value="P-loop containing nucleoside triphosphate hydrolases"/>
    <property type="match status" value="1"/>
</dbReference>
<keyword evidence="8" id="KW-0479">Metal-binding</keyword>
<dbReference type="CDD" id="cd04164">
    <property type="entry name" value="trmE"/>
    <property type="match status" value="1"/>
</dbReference>
<dbReference type="InterPro" id="IPR004520">
    <property type="entry name" value="GTPase_MnmE"/>
</dbReference>
<dbReference type="HAMAP" id="MF_00379">
    <property type="entry name" value="GTPase_MnmE"/>
    <property type="match status" value="1"/>
</dbReference>
<dbReference type="Gene3D" id="3.40.50.300">
    <property type="entry name" value="P-loop containing nucleotide triphosphate hydrolases"/>
    <property type="match status" value="1"/>
</dbReference>
<feature type="binding site" evidence="8">
    <location>
        <position position="23"/>
    </location>
    <ligand>
        <name>(6S)-5-formyl-5,6,7,8-tetrahydrofolate</name>
        <dbReference type="ChEBI" id="CHEBI:57457"/>
    </ligand>
</feature>
<feature type="domain" description="GTP-binding protein TrmE N-terminal" evidence="10">
    <location>
        <begin position="6"/>
        <end position="119"/>
    </location>
</feature>
<evidence type="ECO:0000256" key="2">
    <source>
        <dbReference type="ARBA" id="ARBA00022694"/>
    </source>
</evidence>
<proteinExistence type="inferred from homology"/>
<keyword evidence="2 8" id="KW-0819">tRNA processing</keyword>
<dbReference type="PRINTS" id="PR00326">
    <property type="entry name" value="GTP1OBG"/>
</dbReference>
<dbReference type="Pfam" id="PF10396">
    <property type="entry name" value="TrmE_N"/>
    <property type="match status" value="1"/>
</dbReference>
<dbReference type="InterPro" id="IPR027368">
    <property type="entry name" value="MnmE_dom2"/>
</dbReference>
<feature type="binding site" evidence="8">
    <location>
        <begin position="245"/>
        <end position="251"/>
    </location>
    <ligand>
        <name>GTP</name>
        <dbReference type="ChEBI" id="CHEBI:37565"/>
    </ligand>
</feature>
<dbReference type="InterPro" id="IPR006073">
    <property type="entry name" value="GTP-bd"/>
</dbReference>
<keyword evidence="13" id="KW-1185">Reference proteome</keyword>
<evidence type="ECO:0000256" key="7">
    <source>
        <dbReference type="ARBA" id="ARBA00023134"/>
    </source>
</evidence>
<keyword evidence="6 8" id="KW-0630">Potassium</keyword>
<evidence type="ECO:0000256" key="1">
    <source>
        <dbReference type="ARBA" id="ARBA00011043"/>
    </source>
</evidence>
<dbReference type="InterPro" id="IPR005225">
    <property type="entry name" value="Small_GTP-bd"/>
</dbReference>
<feature type="binding site" evidence="8">
    <location>
        <position position="230"/>
    </location>
    <ligand>
        <name>Mg(2+)</name>
        <dbReference type="ChEBI" id="CHEBI:18420"/>
    </ligand>
</feature>
<accession>A0AA41QQA0</accession>
<evidence type="ECO:0000256" key="6">
    <source>
        <dbReference type="ARBA" id="ARBA00022958"/>
    </source>
</evidence>
<gene>
    <name evidence="8 12" type="primary">mnmE</name>
    <name evidence="8" type="synonym">trmE</name>
    <name evidence="12" type="ORF">ML536_16120</name>
</gene>
<feature type="binding site" evidence="8">
    <location>
        <position position="432"/>
    </location>
    <ligand>
        <name>(6S)-5-formyl-5,6,7,8-tetrahydrofolate</name>
        <dbReference type="ChEBI" id="CHEBI:57457"/>
    </ligand>
</feature>
<comment type="similarity">
    <text evidence="1 8">Belongs to the TRAFAC class TrmE-Era-EngA-EngB-Septin-like GTPase superfamily. TrmE GTPase family.</text>
</comment>
<evidence type="ECO:0000256" key="8">
    <source>
        <dbReference type="HAMAP-Rule" id="MF_00379"/>
    </source>
</evidence>
<comment type="subcellular location">
    <subcellularLocation>
        <location evidence="8">Cytoplasm</location>
    </subcellularLocation>
</comment>
<dbReference type="NCBIfam" id="TIGR00231">
    <property type="entry name" value="small_GTP"/>
    <property type="match status" value="1"/>
</dbReference>
<evidence type="ECO:0000259" key="11">
    <source>
        <dbReference type="Pfam" id="PF12631"/>
    </source>
</evidence>
<keyword evidence="8" id="KW-0963">Cytoplasm</keyword>
<dbReference type="FunFam" id="3.30.1360.120:FF:000007">
    <property type="entry name" value="tRNA modification GTPase GTPBP3, mitochondrial"/>
    <property type="match status" value="1"/>
</dbReference>
<keyword evidence="7 8" id="KW-0342">GTP-binding</keyword>
<dbReference type="NCBIfam" id="NF003661">
    <property type="entry name" value="PRK05291.1-3"/>
    <property type="match status" value="1"/>
</dbReference>
<comment type="subunit">
    <text evidence="8">Homodimer. Heterotetramer of two MnmE and two MnmG subunits.</text>
</comment>
<dbReference type="EMBL" id="JALAZD010000002">
    <property type="protein sequence ID" value="MCI0128357.1"/>
    <property type="molecule type" value="Genomic_DNA"/>
</dbReference>
<dbReference type="GO" id="GO:0046872">
    <property type="term" value="F:metal ion binding"/>
    <property type="evidence" value="ECO:0007669"/>
    <property type="project" value="UniProtKB-KW"/>
</dbReference>
<evidence type="ECO:0000313" key="13">
    <source>
        <dbReference type="Proteomes" id="UP001156140"/>
    </source>
</evidence>
<dbReference type="GO" id="GO:0005737">
    <property type="term" value="C:cytoplasm"/>
    <property type="evidence" value="ECO:0007669"/>
    <property type="project" value="UniProtKB-SubCell"/>
</dbReference>
<dbReference type="GO" id="GO:0003924">
    <property type="term" value="F:GTPase activity"/>
    <property type="evidence" value="ECO:0007669"/>
    <property type="project" value="UniProtKB-UniRule"/>
</dbReference>
<dbReference type="Pfam" id="PF01926">
    <property type="entry name" value="MMR_HSR1"/>
    <property type="match status" value="1"/>
</dbReference>
<feature type="domain" description="G" evidence="9">
    <location>
        <begin position="218"/>
        <end position="304"/>
    </location>
</feature>
<keyword evidence="4 8" id="KW-0378">Hydrolase</keyword>
<dbReference type="Gene3D" id="3.30.1360.120">
    <property type="entry name" value="Probable tRNA modification gtpase trme, domain 1"/>
    <property type="match status" value="1"/>
</dbReference>
<dbReference type="InterPro" id="IPR027266">
    <property type="entry name" value="TrmE/GcvT-like"/>
</dbReference>
<evidence type="ECO:0000256" key="4">
    <source>
        <dbReference type="ARBA" id="ARBA00022801"/>
    </source>
</evidence>
<dbReference type="EC" id="3.6.-.-" evidence="8"/>
<feature type="binding site" evidence="8">
    <location>
        <position position="79"/>
    </location>
    <ligand>
        <name>(6S)-5-formyl-5,6,7,8-tetrahydrofolate</name>
        <dbReference type="ChEBI" id="CHEBI:57457"/>
    </ligand>
</feature>
<evidence type="ECO:0000256" key="3">
    <source>
        <dbReference type="ARBA" id="ARBA00022741"/>
    </source>
</evidence>
<keyword evidence="3 8" id="KW-0547">Nucleotide-binding</keyword>
<comment type="cofactor">
    <cofactor evidence="8">
        <name>K(+)</name>
        <dbReference type="ChEBI" id="CHEBI:29103"/>
    </cofactor>
    <text evidence="8">Binds 1 potassium ion per subunit.</text>
</comment>
<dbReference type="RefSeq" id="WP_281736548.1">
    <property type="nucleotide sequence ID" value="NZ_JAKETQ010000002.1"/>
</dbReference>
<dbReference type="InterPro" id="IPR018948">
    <property type="entry name" value="GTP-bd_TrmE_N"/>
</dbReference>
<dbReference type="CDD" id="cd14858">
    <property type="entry name" value="TrmE_N"/>
    <property type="match status" value="1"/>
</dbReference>
<dbReference type="Proteomes" id="UP001156140">
    <property type="component" value="Unassembled WGS sequence"/>
</dbReference>
<feature type="binding site" evidence="8">
    <location>
        <position position="119"/>
    </location>
    <ligand>
        <name>(6S)-5-formyl-5,6,7,8-tetrahydrofolate</name>
        <dbReference type="ChEBI" id="CHEBI:57457"/>
    </ligand>
</feature>
<reference evidence="12" key="1">
    <citation type="submission" date="2022-03" db="EMBL/GenBank/DDBJ databases">
        <title>The complete genome sequence of a Methyloterrigena soli.</title>
        <authorList>
            <person name="Zi Z."/>
        </authorList>
    </citation>
    <scope>NUCLEOTIDE SEQUENCE</scope>
    <source>
        <strain evidence="12">M48</strain>
    </source>
</reference>
<name>A0AA41QQA0_9HYPH</name>
<evidence type="ECO:0000259" key="10">
    <source>
        <dbReference type="Pfam" id="PF10396"/>
    </source>
</evidence>
<dbReference type="InterPro" id="IPR027417">
    <property type="entry name" value="P-loop_NTPase"/>
</dbReference>
<comment type="caution">
    <text evidence="8">Lacks conserved residue(s) required for the propagation of feature annotation.</text>
</comment>
<dbReference type="Gene3D" id="1.20.120.430">
    <property type="entry name" value="tRNA modification GTPase MnmE domain 2"/>
    <property type="match status" value="1"/>
</dbReference>
<organism evidence="12 13">
    <name type="scientific">Paradevosia shaoguanensis</name>
    <dbReference type="NCBI Taxonomy" id="1335043"/>
    <lineage>
        <taxon>Bacteria</taxon>
        <taxon>Pseudomonadati</taxon>
        <taxon>Pseudomonadota</taxon>
        <taxon>Alphaproteobacteria</taxon>
        <taxon>Hyphomicrobiales</taxon>
        <taxon>Devosiaceae</taxon>
        <taxon>Paradevosia</taxon>
    </lineage>
</organism>
<comment type="function">
    <text evidence="8">Exhibits a very high intrinsic GTPase hydrolysis rate. Involved in the addition of a carboxymethylaminomethyl (cmnm) group at the wobble position (U34) of certain tRNAs, forming tRNA-cmnm(5)s(2)U34.</text>
</comment>